<dbReference type="InterPro" id="IPR000719">
    <property type="entry name" value="Prot_kinase_dom"/>
</dbReference>
<dbReference type="PROSITE" id="PS00107">
    <property type="entry name" value="PROTEIN_KINASE_ATP"/>
    <property type="match status" value="1"/>
</dbReference>
<dbReference type="InterPro" id="IPR017441">
    <property type="entry name" value="Protein_kinase_ATP_BS"/>
</dbReference>
<keyword evidence="3" id="KW-0808">Transferase</keyword>
<feature type="region of interest" description="Disordered" evidence="8">
    <location>
        <begin position="155"/>
        <end position="179"/>
    </location>
</feature>
<dbReference type="CDD" id="cd14014">
    <property type="entry name" value="STKc_PknB_like"/>
    <property type="match status" value="1"/>
</dbReference>
<evidence type="ECO:0000256" key="2">
    <source>
        <dbReference type="ARBA" id="ARBA00022527"/>
    </source>
</evidence>
<dbReference type="PANTHER" id="PTHR43289">
    <property type="entry name" value="MITOGEN-ACTIVATED PROTEIN KINASE KINASE KINASE 20-RELATED"/>
    <property type="match status" value="1"/>
</dbReference>
<evidence type="ECO:0000256" key="8">
    <source>
        <dbReference type="SAM" id="MobiDB-lite"/>
    </source>
</evidence>
<dbReference type="SMART" id="SM00220">
    <property type="entry name" value="S_TKc"/>
    <property type="match status" value="1"/>
</dbReference>
<evidence type="ECO:0000256" key="7">
    <source>
        <dbReference type="PROSITE-ProRule" id="PRU10141"/>
    </source>
</evidence>
<evidence type="ECO:0000259" key="9">
    <source>
        <dbReference type="PROSITE" id="PS50011"/>
    </source>
</evidence>
<evidence type="ECO:0000256" key="1">
    <source>
        <dbReference type="ARBA" id="ARBA00012513"/>
    </source>
</evidence>
<feature type="region of interest" description="Disordered" evidence="8">
    <location>
        <begin position="306"/>
        <end position="349"/>
    </location>
</feature>
<dbReference type="EC" id="2.7.11.1" evidence="1"/>
<keyword evidence="5 10" id="KW-0418">Kinase</keyword>
<sequence>MPEDPSYAPQDPSRMLAGRYRLLATLGAGGMGVVWRARDELLHQTVAVKEVALPARLTAEERERRLRRTLREARTAASLRGHPGIVTVYDVVEEDGRPWIVMELVDGPSLAKVIEDEGRLAEARVARIGLRVISALVSAEAAGIVHRDVKPANILLGNGGNGRNGGSRGNDGGGGSDGGDRAVLTDFGIAAAVHDTTDLTGTGQLLGTIPYLAPEQLDGERASAASDLWATGVTLYEAVEGRRPFDRESPVATIAAIVNQPPAPARYADRLLPVIEGMLRKDPAERLTASQVTALLTPIATEVPWEGPHLAGGSGTTGGGGRIRRVSSGVTDPVPPGDQARPGAPRRPSRWAPVAVSLALAVAAVAAVVVWSPDTFGLGSTPTPTSGGAATASGKDPATSPNPAGGPATPGDPGNGPTASPGQGRPSTGRNPLPHGFTLHTDRRGFSIAVPDGWAKDESGDQVSWERPRDSILSPSSWYLGAFANPKRKETRDPAVILDQLRDALQESMIASGSYQEFTRRPVPVAGGKGAELEFGFAHKSASNLPHRLYARCVTRDSGGTAMFWFFTPAGQWAEAGRHVDTFTETFRLD</sequence>
<feature type="domain" description="Protein kinase" evidence="9">
    <location>
        <begin position="20"/>
        <end position="300"/>
    </location>
</feature>
<dbReference type="Gene3D" id="3.30.200.20">
    <property type="entry name" value="Phosphorylase Kinase, domain 1"/>
    <property type="match status" value="1"/>
</dbReference>
<evidence type="ECO:0000256" key="3">
    <source>
        <dbReference type="ARBA" id="ARBA00022679"/>
    </source>
</evidence>
<feature type="binding site" evidence="7">
    <location>
        <position position="49"/>
    </location>
    <ligand>
        <name>ATP</name>
        <dbReference type="ChEBI" id="CHEBI:30616"/>
    </ligand>
</feature>
<protein>
    <recommendedName>
        <fullName evidence="1">non-specific serine/threonine protein kinase</fullName>
        <ecNumber evidence="1">2.7.11.1</ecNumber>
    </recommendedName>
</protein>
<dbReference type="InterPro" id="IPR011009">
    <property type="entry name" value="Kinase-like_dom_sf"/>
</dbReference>
<organism evidence="10 11">
    <name type="scientific">Streptosporangium vulgare</name>
    <dbReference type="NCBI Taxonomy" id="46190"/>
    <lineage>
        <taxon>Bacteria</taxon>
        <taxon>Bacillati</taxon>
        <taxon>Actinomycetota</taxon>
        <taxon>Actinomycetes</taxon>
        <taxon>Streptosporangiales</taxon>
        <taxon>Streptosporangiaceae</taxon>
        <taxon>Streptosporangium</taxon>
    </lineage>
</organism>
<feature type="compositionally biased region" description="Low complexity" evidence="8">
    <location>
        <begin position="378"/>
        <end position="419"/>
    </location>
</feature>
<dbReference type="EMBL" id="JBHMBS010000004">
    <property type="protein sequence ID" value="MFB9676083.1"/>
    <property type="molecule type" value="Genomic_DNA"/>
</dbReference>
<gene>
    <name evidence="10" type="ORF">ACFFRH_11335</name>
</gene>
<feature type="region of interest" description="Disordered" evidence="8">
    <location>
        <begin position="378"/>
        <end position="442"/>
    </location>
</feature>
<dbReference type="GO" id="GO:0016301">
    <property type="term" value="F:kinase activity"/>
    <property type="evidence" value="ECO:0007669"/>
    <property type="project" value="UniProtKB-KW"/>
</dbReference>
<dbReference type="RefSeq" id="WP_344744742.1">
    <property type="nucleotide sequence ID" value="NZ_BAAAWW010000050.1"/>
</dbReference>
<dbReference type="Proteomes" id="UP001589610">
    <property type="component" value="Unassembled WGS sequence"/>
</dbReference>
<name>A0ABV5TEG9_9ACTN</name>
<keyword evidence="11" id="KW-1185">Reference proteome</keyword>
<accession>A0ABV5TEG9</accession>
<dbReference type="SUPFAM" id="SSF56112">
    <property type="entry name" value="Protein kinase-like (PK-like)"/>
    <property type="match status" value="1"/>
</dbReference>
<reference evidence="10 11" key="1">
    <citation type="submission" date="2024-09" db="EMBL/GenBank/DDBJ databases">
        <authorList>
            <person name="Sun Q."/>
            <person name="Mori K."/>
        </authorList>
    </citation>
    <scope>NUCLEOTIDE SEQUENCE [LARGE SCALE GENOMIC DNA]</scope>
    <source>
        <strain evidence="10 11">JCM 3028</strain>
    </source>
</reference>
<dbReference type="Pfam" id="PF00069">
    <property type="entry name" value="Pkinase"/>
    <property type="match status" value="1"/>
</dbReference>
<evidence type="ECO:0000313" key="10">
    <source>
        <dbReference type="EMBL" id="MFB9676083.1"/>
    </source>
</evidence>
<dbReference type="PROSITE" id="PS00108">
    <property type="entry name" value="PROTEIN_KINASE_ST"/>
    <property type="match status" value="1"/>
</dbReference>
<feature type="compositionally biased region" description="Gly residues" evidence="8">
    <location>
        <begin position="157"/>
        <end position="177"/>
    </location>
</feature>
<dbReference type="Gene3D" id="1.10.510.10">
    <property type="entry name" value="Transferase(Phosphotransferase) domain 1"/>
    <property type="match status" value="1"/>
</dbReference>
<dbReference type="PANTHER" id="PTHR43289:SF6">
    <property type="entry name" value="SERINE_THREONINE-PROTEIN KINASE NEKL-3"/>
    <property type="match status" value="1"/>
</dbReference>
<comment type="caution">
    <text evidence="10">The sequence shown here is derived from an EMBL/GenBank/DDBJ whole genome shotgun (WGS) entry which is preliminary data.</text>
</comment>
<proteinExistence type="predicted"/>
<evidence type="ECO:0000256" key="4">
    <source>
        <dbReference type="ARBA" id="ARBA00022741"/>
    </source>
</evidence>
<dbReference type="InterPro" id="IPR008271">
    <property type="entry name" value="Ser/Thr_kinase_AS"/>
</dbReference>
<keyword evidence="4 7" id="KW-0547">Nucleotide-binding</keyword>
<keyword evidence="6 7" id="KW-0067">ATP-binding</keyword>
<evidence type="ECO:0000313" key="11">
    <source>
        <dbReference type="Proteomes" id="UP001589610"/>
    </source>
</evidence>
<evidence type="ECO:0000256" key="6">
    <source>
        <dbReference type="ARBA" id="ARBA00022840"/>
    </source>
</evidence>
<keyword evidence="2" id="KW-0723">Serine/threonine-protein kinase</keyword>
<evidence type="ECO:0000256" key="5">
    <source>
        <dbReference type="ARBA" id="ARBA00022777"/>
    </source>
</evidence>
<feature type="compositionally biased region" description="Gly residues" evidence="8">
    <location>
        <begin position="310"/>
        <end position="321"/>
    </location>
</feature>
<dbReference type="PROSITE" id="PS50011">
    <property type="entry name" value="PROTEIN_KINASE_DOM"/>
    <property type="match status" value="1"/>
</dbReference>